<dbReference type="GeneID" id="91755516"/>
<keyword evidence="4" id="KW-0472">Membrane</keyword>
<evidence type="ECO:0000313" key="14">
    <source>
        <dbReference type="Proteomes" id="UP000061362"/>
    </source>
</evidence>
<dbReference type="Pfam" id="PF00496">
    <property type="entry name" value="SBP_bac_5"/>
    <property type="match status" value="1"/>
</dbReference>
<dbReference type="RefSeq" id="WP_012020998.1">
    <property type="nucleotide sequence ID" value="NZ_AP019770.1"/>
</dbReference>
<reference evidence="11 13" key="3">
    <citation type="submission" date="2015-07" db="EMBL/GenBank/DDBJ databases">
        <title>Physiological, transcriptional responses and genome re-sequencing of acid resistant extremely thermoacidophilic Metallosphaera sedula SARC-M1.</title>
        <authorList>
            <person name="Ai C."/>
            <person name="McCarthy S."/>
            <person name="Eckrich V."/>
            <person name="Rudrappa D."/>
            <person name="Qiu G."/>
            <person name="Blum P."/>
        </authorList>
    </citation>
    <scope>NUCLEOTIDE SEQUENCE [LARGE SCALE GENOMIC DNA]</scope>
    <source>
        <strain evidence="11 13">SARC-M1</strain>
    </source>
</reference>
<dbReference type="GO" id="GO:0015833">
    <property type="term" value="P:peptide transport"/>
    <property type="evidence" value="ECO:0007669"/>
    <property type="project" value="TreeGrafter"/>
</dbReference>
<evidence type="ECO:0000313" key="16">
    <source>
        <dbReference type="Proteomes" id="UP000062475"/>
    </source>
</evidence>
<evidence type="ECO:0000313" key="8">
    <source>
        <dbReference type="EMBL" id="AKV76333.1"/>
    </source>
</evidence>
<dbReference type="PANTHER" id="PTHR30290">
    <property type="entry name" value="PERIPLASMIC BINDING COMPONENT OF ABC TRANSPORTER"/>
    <property type="match status" value="1"/>
</dbReference>
<evidence type="ECO:0000313" key="12">
    <source>
        <dbReference type="Proteomes" id="UP000029084"/>
    </source>
</evidence>
<dbReference type="Proteomes" id="UP000062475">
    <property type="component" value="Chromosome"/>
</dbReference>
<evidence type="ECO:0000313" key="9">
    <source>
        <dbReference type="EMBL" id="AKV78584.1"/>
    </source>
</evidence>
<dbReference type="EMBL" id="CP012173">
    <property type="protein sequence ID" value="AKV76333.1"/>
    <property type="molecule type" value="Genomic_DNA"/>
</dbReference>
<protein>
    <submittedName>
        <fullName evidence="7">ABC transporter substrate-binding protein</fullName>
    </submittedName>
    <submittedName>
        <fullName evidence="6">Extracellular solute-binding protein, family 5</fullName>
    </submittedName>
</protein>
<dbReference type="Gene3D" id="3.40.190.10">
    <property type="entry name" value="Periplasmic binding protein-like II"/>
    <property type="match status" value="1"/>
</dbReference>
<comment type="similarity">
    <text evidence="1">Belongs to the bacterial solute-binding protein 5 family.</text>
</comment>
<evidence type="ECO:0000256" key="2">
    <source>
        <dbReference type="ARBA" id="ARBA00022448"/>
    </source>
</evidence>
<evidence type="ECO:0000313" key="10">
    <source>
        <dbReference type="EMBL" id="AKV80829.1"/>
    </source>
</evidence>
<dbReference type="EMBL" id="CP012172">
    <property type="protein sequence ID" value="AKV74093.1"/>
    <property type="molecule type" value="Genomic_DNA"/>
</dbReference>
<dbReference type="Gene3D" id="3.10.105.10">
    <property type="entry name" value="Dipeptide-binding Protein, Domain 3"/>
    <property type="match status" value="1"/>
</dbReference>
<evidence type="ECO:0000313" key="13">
    <source>
        <dbReference type="Proteomes" id="UP000056255"/>
    </source>
</evidence>
<keyword evidence="4" id="KW-1133">Transmembrane helix</keyword>
<evidence type="ECO:0000313" key="7">
    <source>
        <dbReference type="EMBL" id="AKV74093.1"/>
    </source>
</evidence>
<dbReference type="OrthoDB" id="194307at2157"/>
<evidence type="ECO:0000256" key="1">
    <source>
        <dbReference type="ARBA" id="ARBA00005695"/>
    </source>
</evidence>
<dbReference type="SUPFAM" id="SSF53850">
    <property type="entry name" value="Periplasmic binding protein-like II"/>
    <property type="match status" value="1"/>
</dbReference>
<dbReference type="InterPro" id="IPR030678">
    <property type="entry name" value="Peptide/Ni-bd"/>
</dbReference>
<dbReference type="EMBL" id="CP012174">
    <property type="protein sequence ID" value="AKV78584.1"/>
    <property type="molecule type" value="Genomic_DNA"/>
</dbReference>
<dbReference type="EMBL" id="CP012176">
    <property type="protein sequence ID" value="AKV83073.1"/>
    <property type="molecule type" value="Genomic_DNA"/>
</dbReference>
<dbReference type="InterPro" id="IPR039424">
    <property type="entry name" value="SBP_5"/>
</dbReference>
<evidence type="ECO:0000313" key="6">
    <source>
        <dbReference type="EMBL" id="AIM27197.1"/>
    </source>
</evidence>
<dbReference type="InterPro" id="IPR000914">
    <property type="entry name" value="SBP_5_dom"/>
</dbReference>
<gene>
    <name evidence="6" type="ORF">HA72_1046</name>
    <name evidence="7" type="ORF">MsedA_1059</name>
    <name evidence="8" type="ORF">MsedB_1061</name>
    <name evidence="9" type="ORF">MsedC_1059</name>
    <name evidence="10" type="ORF">MsedD_1060</name>
    <name evidence="11" type="ORF">MsedE_1061</name>
</gene>
<dbReference type="Proteomes" id="UP000068832">
    <property type="component" value="Chromosome"/>
</dbReference>
<dbReference type="Proteomes" id="UP000062398">
    <property type="component" value="Chromosome"/>
</dbReference>
<evidence type="ECO:0000256" key="3">
    <source>
        <dbReference type="ARBA" id="ARBA00022729"/>
    </source>
</evidence>
<dbReference type="PANTHER" id="PTHR30290:SF9">
    <property type="entry name" value="OLIGOPEPTIDE-BINDING PROTEIN APPA"/>
    <property type="match status" value="1"/>
</dbReference>
<reference evidence="14 15" key="2">
    <citation type="journal article" date="2015" name="Genome Announc.">
        <title>Complete Genome Sequences of Evolved Arsenate-Resistant Metallosphaera sedula Strains.</title>
        <authorList>
            <person name="Ai C."/>
            <person name="McCarthy S."/>
            <person name="Schackwitz W."/>
            <person name="Martin J."/>
            <person name="Lipzen A."/>
            <person name="Blum P."/>
        </authorList>
    </citation>
    <scope>NUCLEOTIDE SEQUENCE [LARGE SCALE GENOMIC DNA]</scope>
    <source>
        <strain evidence="9 15">ARS120-1</strain>
        <strain evidence="10 14">ARS120-2</strain>
        <strain evidence="7 17">ARS50-1</strain>
        <strain evidence="8 16">ARS50-2</strain>
    </source>
</reference>
<dbReference type="PATRIC" id="fig|43687.5.peg.1088"/>
<dbReference type="GO" id="GO:0042597">
    <property type="term" value="C:periplasmic space"/>
    <property type="evidence" value="ECO:0007669"/>
    <property type="project" value="UniProtKB-ARBA"/>
</dbReference>
<dbReference type="CDD" id="cd08512">
    <property type="entry name" value="PBP2_NikA_DppA_OppA_like_7"/>
    <property type="match status" value="1"/>
</dbReference>
<dbReference type="EMBL" id="CP012175">
    <property type="protein sequence ID" value="AKV80829.1"/>
    <property type="molecule type" value="Genomic_DNA"/>
</dbReference>
<dbReference type="PIRSF" id="PIRSF002741">
    <property type="entry name" value="MppA"/>
    <property type="match status" value="1"/>
</dbReference>
<dbReference type="AlphaFoldDB" id="A0A088E635"/>
<feature type="domain" description="Solute-binding protein family 5" evidence="5">
    <location>
        <begin position="112"/>
        <end position="556"/>
    </location>
</feature>
<keyword evidence="3" id="KW-0732">Signal</keyword>
<dbReference type="EMBL" id="CP008822">
    <property type="protein sequence ID" value="AIM27197.1"/>
    <property type="molecule type" value="Genomic_DNA"/>
</dbReference>
<dbReference type="Proteomes" id="UP000061362">
    <property type="component" value="Chromosome"/>
</dbReference>
<dbReference type="OMA" id="FGWEIWH"/>
<name>A0A088E635_9CREN</name>
<reference evidence="6 12" key="1">
    <citation type="journal article" date="2014" name="J. Bacteriol.">
        <title>Role of an Archaeal PitA Transporter in the Copper and Arsenic Resistance of Metallosphaera sedula, an Extreme Thermoacidophile.</title>
        <authorList>
            <person name="McCarthy S."/>
            <person name="Ai C."/>
            <person name="Wheaton G."/>
            <person name="Tevatia R."/>
            <person name="Eckrich V."/>
            <person name="Kelly R."/>
            <person name="Blum P."/>
        </authorList>
    </citation>
    <scope>NUCLEOTIDE SEQUENCE [LARGE SCALE GENOMIC DNA]</scope>
    <source>
        <strain evidence="6 12">CuR1</strain>
    </source>
</reference>
<proteinExistence type="inferred from homology"/>
<dbReference type="Proteomes" id="UP000056255">
    <property type="component" value="Chromosome"/>
</dbReference>
<keyword evidence="4" id="KW-0812">Transmembrane</keyword>
<feature type="transmembrane region" description="Helical" evidence="4">
    <location>
        <begin position="12"/>
        <end position="30"/>
    </location>
</feature>
<keyword evidence="2" id="KW-0813">Transport</keyword>
<evidence type="ECO:0000256" key="4">
    <source>
        <dbReference type="SAM" id="Phobius"/>
    </source>
</evidence>
<dbReference type="Proteomes" id="UP000029084">
    <property type="component" value="Chromosome"/>
</dbReference>
<evidence type="ECO:0000259" key="5">
    <source>
        <dbReference type="Pfam" id="PF00496"/>
    </source>
</evidence>
<sequence precursor="true">MKLRKGISRTLVAGIIVVIVIIAAVAFISLSRHPTTTTPVNVTHTTNTTTTKTNVTVPTTNVTSIPSSITVDEATPPVSVDPASSFDVAGGELLQNVYQTLVFYNGTNTSSFVGVLAENYTVLNNGTTYVFHLWPFITFSNGDPLNATDVWFSVYRTMLMNLGISVYVSQGLSVNNGLGFVGKLPSGATGTIELPNGTLQALEYAGYTFPSNKTQAYEQAAYDLAYILSHFNVSNQTIQKVMSYPYQAVVVVNPYTVQFNLQYPYSAFLAAISTSAGAVVDPVFVDEHGGVQIDTANTYLSTHALGSGPYMLETPLGQSYVILQANPNYWASKVPQSERNFMLAIPKIETIVIDYQTNEALRISDLQSGKAQIAQIDIIDLPQIIGSQGISYIRTHTHYPIMYNGTYGTVYVWGPSPQIDFLAIDAYQYPFNITNVRLAIAHAINATQIQQQVYDGLALSYVGPNDPSLPFYNSSIQGYTYDPALSINLLTQAGFSLTLPNGTTVNPGGTPFPTIVLTYQTGSTALQDEALIIQQQLAQIGIKVQLNPESTVTIVESYLNPPNSSSYPAFQLAANFPPVLSPIDPAIYLMSQARLHHGNPAFVDNPEINSLIIQAVRTDNPVQLQKIFNEITELSLQQAQYVWLDDFIAYTVTVHGIQGIYYSPGFDGLFYATIY</sequence>
<organism evidence="6 12">
    <name type="scientific">Metallosphaera sedula</name>
    <dbReference type="NCBI Taxonomy" id="43687"/>
    <lineage>
        <taxon>Archaea</taxon>
        <taxon>Thermoproteota</taxon>
        <taxon>Thermoprotei</taxon>
        <taxon>Sulfolobales</taxon>
        <taxon>Sulfolobaceae</taxon>
        <taxon>Metallosphaera</taxon>
    </lineage>
</organism>
<evidence type="ECO:0000313" key="17">
    <source>
        <dbReference type="Proteomes" id="UP000068832"/>
    </source>
</evidence>
<evidence type="ECO:0000313" key="11">
    <source>
        <dbReference type="EMBL" id="AKV83073.1"/>
    </source>
</evidence>
<accession>A0A088E635</accession>
<dbReference type="GO" id="GO:0043190">
    <property type="term" value="C:ATP-binding cassette (ABC) transporter complex"/>
    <property type="evidence" value="ECO:0007669"/>
    <property type="project" value="InterPro"/>
</dbReference>
<evidence type="ECO:0000313" key="15">
    <source>
        <dbReference type="Proteomes" id="UP000062398"/>
    </source>
</evidence>
<dbReference type="GO" id="GO:1904680">
    <property type="term" value="F:peptide transmembrane transporter activity"/>
    <property type="evidence" value="ECO:0007669"/>
    <property type="project" value="TreeGrafter"/>
</dbReference>